<evidence type="ECO:0000313" key="2">
    <source>
        <dbReference type="Proteomes" id="UP000677803"/>
    </source>
</evidence>
<dbReference type="Proteomes" id="UP000677803">
    <property type="component" value="Unassembled WGS sequence"/>
</dbReference>
<comment type="caution">
    <text evidence="1">The sequence shown here is derived from an EMBL/GenBank/DDBJ whole genome shotgun (WGS) entry which is preliminary data.</text>
</comment>
<dbReference type="EMBL" id="CAJRST010018890">
    <property type="protein sequence ID" value="CAG5950271.1"/>
    <property type="molecule type" value="Genomic_DNA"/>
</dbReference>
<accession>A0A8S4BD84</accession>
<keyword evidence="2" id="KW-1185">Reference proteome</keyword>
<proteinExistence type="predicted"/>
<organism evidence="1 2">
    <name type="scientific">Menidia menidia</name>
    <name type="common">Atlantic silverside</name>
    <dbReference type="NCBI Taxonomy" id="238744"/>
    <lineage>
        <taxon>Eukaryota</taxon>
        <taxon>Metazoa</taxon>
        <taxon>Chordata</taxon>
        <taxon>Craniata</taxon>
        <taxon>Vertebrata</taxon>
        <taxon>Euteleostomi</taxon>
        <taxon>Actinopterygii</taxon>
        <taxon>Neopterygii</taxon>
        <taxon>Teleostei</taxon>
        <taxon>Neoteleostei</taxon>
        <taxon>Acanthomorphata</taxon>
        <taxon>Ovalentaria</taxon>
        <taxon>Atherinomorphae</taxon>
        <taxon>Atheriniformes</taxon>
        <taxon>Atherinopsidae</taxon>
        <taxon>Menidiinae</taxon>
        <taxon>Menidia</taxon>
    </lineage>
</organism>
<sequence>MVSIQGFPAKAFPRSLISSTLLIQHDQDYDFKPVQDESPIILVCNSEFVLTMTLQDGGAHRRGGSQLSLFVLLYVVRSSTHITKHYSRLDLLDIGFQLKVNISGDFHRNHNIPDEIARPAGSPWIVIGLTREETKTRLQGWATAQAKETATQTSAAEPLPY</sequence>
<reference evidence="1" key="1">
    <citation type="submission" date="2021-05" db="EMBL/GenBank/DDBJ databases">
        <authorList>
            <person name="Tigano A."/>
        </authorList>
    </citation>
    <scope>NUCLEOTIDE SEQUENCE</scope>
</reference>
<gene>
    <name evidence="1" type="ORF">MMEN_LOCUS14265</name>
</gene>
<protein>
    <submittedName>
        <fullName evidence="1">(Atlantic silverside) hypothetical protein</fullName>
    </submittedName>
</protein>
<evidence type="ECO:0000313" key="1">
    <source>
        <dbReference type="EMBL" id="CAG5950271.1"/>
    </source>
</evidence>
<name>A0A8S4BD84_9TELE</name>
<dbReference type="AlphaFoldDB" id="A0A8S4BD84"/>